<dbReference type="EMBL" id="CP159534">
    <property type="protein sequence ID" value="XCJ70659.1"/>
    <property type="molecule type" value="Genomic_DNA"/>
</dbReference>
<feature type="region of interest" description="Disordered" evidence="1">
    <location>
        <begin position="162"/>
        <end position="185"/>
    </location>
</feature>
<proteinExistence type="predicted"/>
<dbReference type="NCBIfam" id="NF040681">
    <property type="entry name" value="GPS-CTERM"/>
    <property type="match status" value="1"/>
</dbReference>
<dbReference type="KEGG" id="stac:ABII15_12040"/>
<dbReference type="InterPro" id="IPR047704">
    <property type="entry name" value="GPS-CTERM"/>
</dbReference>
<keyword evidence="2" id="KW-1133">Transmembrane helix</keyword>
<evidence type="ECO:0000256" key="2">
    <source>
        <dbReference type="SAM" id="Phobius"/>
    </source>
</evidence>
<keyword evidence="2" id="KW-0812">Transmembrane</keyword>
<evidence type="ECO:0000256" key="3">
    <source>
        <dbReference type="SAM" id="SignalP"/>
    </source>
</evidence>
<evidence type="ECO:0000256" key="1">
    <source>
        <dbReference type="SAM" id="MobiDB-lite"/>
    </source>
</evidence>
<sequence length="214" mass="21712">MSRAARLLLVLLTAVLGLAVAAPAQAAGYRYWSFWESDGGAWTYATMGPSQSTPSDGDVEGFRFAVSADSKDATKPRAAADFTAVCGDTAAQGGKKRVAVVVDFGTAADAPDGETPPKARSACARVGEDATAAEALAAVAKPLRYDSSALLCAISGYPKSGCGEQVSGQKQSPGVTESSKKSTGSLPSVGVLAGVVAVVVLGGAAIWQAKRRRD</sequence>
<feature type="compositionally biased region" description="Polar residues" evidence="1">
    <location>
        <begin position="166"/>
        <end position="185"/>
    </location>
</feature>
<keyword evidence="2" id="KW-0472">Membrane</keyword>
<name>A0AAU8IS68_9ACTN</name>
<reference evidence="4" key="1">
    <citation type="submission" date="2024-06" db="EMBL/GenBank/DDBJ databases">
        <title>Streptomyces sp. strain HUAS MG91 genome sequences.</title>
        <authorList>
            <person name="Mo P."/>
        </authorList>
    </citation>
    <scope>NUCLEOTIDE SEQUENCE</scope>
    <source>
        <strain evidence="4">HUAS MG91</strain>
    </source>
</reference>
<accession>A0AAU8IS68</accession>
<dbReference type="InterPro" id="IPR047703">
    <property type="entry name" value="SCO2322-like"/>
</dbReference>
<evidence type="ECO:0000313" key="4">
    <source>
        <dbReference type="EMBL" id="XCJ70659.1"/>
    </source>
</evidence>
<keyword evidence="3" id="KW-0732">Signal</keyword>
<feature type="signal peptide" evidence="3">
    <location>
        <begin position="1"/>
        <end position="26"/>
    </location>
</feature>
<feature type="chain" id="PRO_5043537899" evidence="3">
    <location>
        <begin position="27"/>
        <end position="214"/>
    </location>
</feature>
<dbReference type="RefSeq" id="WP_353942298.1">
    <property type="nucleotide sequence ID" value="NZ_CP159534.1"/>
</dbReference>
<protein>
    <submittedName>
        <fullName evidence="4">SCO2322 family protein</fullName>
    </submittedName>
</protein>
<dbReference type="NCBIfam" id="NF040672">
    <property type="entry name" value="SCO2322_fam"/>
    <property type="match status" value="1"/>
</dbReference>
<gene>
    <name evidence="4" type="ORF">ABII15_12040</name>
</gene>
<dbReference type="AlphaFoldDB" id="A0AAU8IS68"/>
<feature type="transmembrane region" description="Helical" evidence="2">
    <location>
        <begin position="186"/>
        <end position="207"/>
    </location>
</feature>
<organism evidence="4">
    <name type="scientific">Streptomyces tabacisoli</name>
    <dbReference type="NCBI Taxonomy" id="3156398"/>
    <lineage>
        <taxon>Bacteria</taxon>
        <taxon>Bacillati</taxon>
        <taxon>Actinomycetota</taxon>
        <taxon>Actinomycetes</taxon>
        <taxon>Kitasatosporales</taxon>
        <taxon>Streptomycetaceae</taxon>
        <taxon>Streptomyces</taxon>
    </lineage>
</organism>